<accession>A0ABQ5I652</accession>
<dbReference type="PANTHER" id="PTHR33067">
    <property type="entry name" value="RNA-DIRECTED DNA POLYMERASE-RELATED"/>
    <property type="match status" value="1"/>
</dbReference>
<sequence length="396" mass="44924">MTRTREGYGSCIARPKIEDKDHFELKGQFLKELLDSGSDNEDVNENIEKVLEIVLSWIVLEVLFDVACIAGCLSRIQVNFPFIYHLYDDCYDEEDGSYELKDLDGYSIGTTLLDDALPTKEKDPGSFTLHYNIGNLCFNKALVDLGANVSVMPFSSYTKLGLGELAPTKLIVELADRTVKHPKGITENVLVGINKKNFPVDFIILDMPEDIKTPLILGRPFLSTAYAKIDMFKRKITLRVRNDKVVFKSDKPTRNIIKRAMSTVFKRRGMELDLEARLMGKALILNRSLDPLYGDYIELNDLNKPLDLKRNQIDDLEPTIEEDFHFTVNTLRITRGIVPGKDSRKIIVDSFVTTCELYGVQQVTLTLLSLIRIYNLITLGSRLDLCTLVLVIEGWS</sequence>
<organism evidence="1 2">
    <name type="scientific">Tanacetum coccineum</name>
    <dbReference type="NCBI Taxonomy" id="301880"/>
    <lineage>
        <taxon>Eukaryota</taxon>
        <taxon>Viridiplantae</taxon>
        <taxon>Streptophyta</taxon>
        <taxon>Embryophyta</taxon>
        <taxon>Tracheophyta</taxon>
        <taxon>Spermatophyta</taxon>
        <taxon>Magnoliopsida</taxon>
        <taxon>eudicotyledons</taxon>
        <taxon>Gunneridae</taxon>
        <taxon>Pentapetalae</taxon>
        <taxon>asterids</taxon>
        <taxon>campanulids</taxon>
        <taxon>Asterales</taxon>
        <taxon>Asteraceae</taxon>
        <taxon>Asteroideae</taxon>
        <taxon>Anthemideae</taxon>
        <taxon>Anthemidinae</taxon>
        <taxon>Tanacetum</taxon>
    </lineage>
</organism>
<reference evidence="1" key="1">
    <citation type="journal article" date="2022" name="Int. J. Mol. Sci.">
        <title>Draft Genome of Tanacetum Coccineum: Genomic Comparison of Closely Related Tanacetum-Family Plants.</title>
        <authorList>
            <person name="Yamashiro T."/>
            <person name="Shiraishi A."/>
            <person name="Nakayama K."/>
            <person name="Satake H."/>
        </authorList>
    </citation>
    <scope>NUCLEOTIDE SEQUENCE</scope>
</reference>
<dbReference type="SUPFAM" id="SSF50630">
    <property type="entry name" value="Acid proteases"/>
    <property type="match status" value="1"/>
</dbReference>
<dbReference type="EMBL" id="BQNB010020363">
    <property type="protein sequence ID" value="GJT95174.1"/>
    <property type="molecule type" value="Genomic_DNA"/>
</dbReference>
<dbReference type="InterPro" id="IPR021109">
    <property type="entry name" value="Peptidase_aspartic_dom_sf"/>
</dbReference>
<dbReference type="PANTHER" id="PTHR33067:SF9">
    <property type="entry name" value="RNA-DIRECTED DNA POLYMERASE"/>
    <property type="match status" value="1"/>
</dbReference>
<dbReference type="CDD" id="cd00303">
    <property type="entry name" value="retropepsin_like"/>
    <property type="match status" value="1"/>
</dbReference>
<proteinExistence type="predicted"/>
<name>A0ABQ5I652_9ASTR</name>
<evidence type="ECO:0000313" key="2">
    <source>
        <dbReference type="Proteomes" id="UP001151760"/>
    </source>
</evidence>
<protein>
    <submittedName>
        <fullName evidence="1">Zinc finger, CCHC-type containing protein</fullName>
    </submittedName>
</protein>
<gene>
    <name evidence="1" type="ORF">Tco_1090692</name>
</gene>
<dbReference type="Proteomes" id="UP001151760">
    <property type="component" value="Unassembled WGS sequence"/>
</dbReference>
<dbReference type="Gene3D" id="2.40.70.10">
    <property type="entry name" value="Acid Proteases"/>
    <property type="match status" value="1"/>
</dbReference>
<dbReference type="Pfam" id="PF08284">
    <property type="entry name" value="RVP_2"/>
    <property type="match status" value="1"/>
</dbReference>
<comment type="caution">
    <text evidence="1">The sequence shown here is derived from an EMBL/GenBank/DDBJ whole genome shotgun (WGS) entry which is preliminary data.</text>
</comment>
<evidence type="ECO:0000313" key="1">
    <source>
        <dbReference type="EMBL" id="GJT95174.1"/>
    </source>
</evidence>
<reference evidence="1" key="2">
    <citation type="submission" date="2022-01" db="EMBL/GenBank/DDBJ databases">
        <authorList>
            <person name="Yamashiro T."/>
            <person name="Shiraishi A."/>
            <person name="Satake H."/>
            <person name="Nakayama K."/>
        </authorList>
    </citation>
    <scope>NUCLEOTIDE SEQUENCE</scope>
</reference>
<keyword evidence="2" id="KW-1185">Reference proteome</keyword>